<sequence>MTIPTFAKPRELKHTPVDILVHAYNSKCLASNRLGPCGPDLADFYGDNVTNFPRTFLRPPASEEAIAALDAKFRENGFPHGMPEDLATFYRVTDGIFEGDDGVSGGEIFSPVEGVEVITDAMVWPCELLPFFDEYEKLGFQLDLKWPEIKCAVQLGAGGDEGVQLLVPPAMTREGIDVAEKAWENGDSKTRHQLEAVAERIYGGWDEMKKLEVAMIRSYHWAAETESFSSFKHMLEAYVMDASSKEGQQDDDGGKDDDETEDENDSAEEGDDDNELTVGSQEEVDALKDKKIIFTGTFQSMDRKTCEQKAKDHGGQLTRKLADADYVVVGDRAGPKKLQEISELGLKTIDEQQFLALIQEEDLEKTPDQDSGPVAPKKKDVIVPKSTQTGSVGKDASETLAGKKILFTGTFETMDRKQAKQEAEQHGAKVISAIPKGDGLDFIVLGVNAGPNKLKEIEQRGLRTITEQDFLDMIAGLGKDEAAASGTGQKRANQAAAEPKQAQKRQRGAK</sequence>
<feature type="domain" description="BRCT" evidence="2">
    <location>
        <begin position="395"/>
        <end position="474"/>
    </location>
</feature>
<name>W3XGM5_PESFW</name>
<dbReference type="Pfam" id="PF00533">
    <property type="entry name" value="BRCT"/>
    <property type="match status" value="2"/>
</dbReference>
<dbReference type="AlphaFoldDB" id="W3XGM5"/>
<accession>W3XGM5</accession>
<dbReference type="InterPro" id="IPR036420">
    <property type="entry name" value="BRCT_dom_sf"/>
</dbReference>
<dbReference type="eggNOG" id="KOG1968">
    <property type="taxonomic scope" value="Eukaryota"/>
</dbReference>
<dbReference type="PROSITE" id="PS50172">
    <property type="entry name" value="BRCT"/>
    <property type="match status" value="2"/>
</dbReference>
<reference evidence="4" key="1">
    <citation type="journal article" date="2015" name="BMC Genomics">
        <title>Genomic and transcriptomic analysis of the endophytic fungus Pestalotiopsis fici reveals its lifestyle and high potential for synthesis of natural products.</title>
        <authorList>
            <person name="Wang X."/>
            <person name="Zhang X."/>
            <person name="Liu L."/>
            <person name="Xiang M."/>
            <person name="Wang W."/>
            <person name="Sun X."/>
            <person name="Che Y."/>
            <person name="Guo L."/>
            <person name="Liu G."/>
            <person name="Guo L."/>
            <person name="Wang C."/>
            <person name="Yin W.B."/>
            <person name="Stadler M."/>
            <person name="Zhang X."/>
            <person name="Liu X."/>
        </authorList>
    </citation>
    <scope>NUCLEOTIDE SEQUENCE [LARGE SCALE GENOMIC DNA]</scope>
    <source>
        <strain evidence="4">W106-1 / CGMCC3.15140</strain>
    </source>
</reference>
<dbReference type="Gene3D" id="3.40.50.10190">
    <property type="entry name" value="BRCT domain"/>
    <property type="match status" value="2"/>
</dbReference>
<feature type="region of interest" description="Disordered" evidence="1">
    <location>
        <begin position="243"/>
        <end position="279"/>
    </location>
</feature>
<organism evidence="3 4">
    <name type="scientific">Pestalotiopsis fici (strain W106-1 / CGMCC3.15140)</name>
    <dbReference type="NCBI Taxonomy" id="1229662"/>
    <lineage>
        <taxon>Eukaryota</taxon>
        <taxon>Fungi</taxon>
        <taxon>Dikarya</taxon>
        <taxon>Ascomycota</taxon>
        <taxon>Pezizomycotina</taxon>
        <taxon>Sordariomycetes</taxon>
        <taxon>Xylariomycetidae</taxon>
        <taxon>Amphisphaeriales</taxon>
        <taxon>Sporocadaceae</taxon>
        <taxon>Pestalotiopsis</taxon>
    </lineage>
</organism>
<dbReference type="InParanoid" id="W3XGM5"/>
<gene>
    <name evidence="3" type="ORF">PFICI_03189</name>
</gene>
<protein>
    <recommendedName>
        <fullName evidence="2">BRCT domain-containing protein</fullName>
    </recommendedName>
</protein>
<evidence type="ECO:0000313" key="4">
    <source>
        <dbReference type="Proteomes" id="UP000030651"/>
    </source>
</evidence>
<dbReference type="EMBL" id="KI912110">
    <property type="protein sequence ID" value="ETS85164.1"/>
    <property type="molecule type" value="Genomic_DNA"/>
</dbReference>
<feature type="compositionally biased region" description="Acidic residues" evidence="1">
    <location>
        <begin position="249"/>
        <end position="275"/>
    </location>
</feature>
<dbReference type="CDD" id="cd17748">
    <property type="entry name" value="BRCT_DNA_ligase_like"/>
    <property type="match status" value="2"/>
</dbReference>
<dbReference type="SMART" id="SM00292">
    <property type="entry name" value="BRCT"/>
    <property type="match status" value="2"/>
</dbReference>
<proteinExistence type="predicted"/>
<dbReference type="Proteomes" id="UP000030651">
    <property type="component" value="Unassembled WGS sequence"/>
</dbReference>
<evidence type="ECO:0000256" key="1">
    <source>
        <dbReference type="SAM" id="MobiDB-lite"/>
    </source>
</evidence>
<dbReference type="STRING" id="1229662.W3XGM5"/>
<dbReference type="OrthoDB" id="2788868at2759"/>
<dbReference type="KEGG" id="pfy:PFICI_03189"/>
<evidence type="ECO:0000259" key="2">
    <source>
        <dbReference type="PROSITE" id="PS50172"/>
    </source>
</evidence>
<dbReference type="SUPFAM" id="SSF52113">
    <property type="entry name" value="BRCT domain"/>
    <property type="match status" value="2"/>
</dbReference>
<dbReference type="RefSeq" id="XP_007829961.1">
    <property type="nucleotide sequence ID" value="XM_007831770.1"/>
</dbReference>
<keyword evidence="4" id="KW-1185">Reference proteome</keyword>
<dbReference type="InterPro" id="IPR001357">
    <property type="entry name" value="BRCT_dom"/>
</dbReference>
<feature type="domain" description="BRCT" evidence="2">
    <location>
        <begin position="282"/>
        <end position="363"/>
    </location>
</feature>
<dbReference type="GeneID" id="19268202"/>
<feature type="region of interest" description="Disordered" evidence="1">
    <location>
        <begin position="482"/>
        <end position="510"/>
    </location>
</feature>
<dbReference type="HOGENOM" id="CLU_534292_0_0_1"/>
<evidence type="ECO:0000313" key="3">
    <source>
        <dbReference type="EMBL" id="ETS85164.1"/>
    </source>
</evidence>